<dbReference type="CDD" id="cd00432">
    <property type="entry name" value="Ribosomal_L18_L5e"/>
    <property type="match status" value="1"/>
</dbReference>
<reference evidence="9 10" key="1">
    <citation type="journal article" date="2018" name="Int. J. Syst. Evol. Microbiol.">
        <title>Rubneribacter badeniensis gen. nov., sp. nov. and Enteroscipio rubneri gen. nov., sp. nov., new members of the Eggerthellaceae isolated from human faeces.</title>
        <authorList>
            <person name="Danylec N."/>
            <person name="Gobl A."/>
            <person name="Stoll D.A."/>
            <person name="Hetzer B."/>
            <person name="Kulling S.E."/>
            <person name="Huch M."/>
        </authorList>
    </citation>
    <scope>NUCLEOTIDE SEQUENCE [LARGE SCALE GENOMIC DNA]</scope>
    <source>
        <strain evidence="9 10">ResAG-85</strain>
    </source>
</reference>
<dbReference type="NCBIfam" id="TIGR00060">
    <property type="entry name" value="L18_bact"/>
    <property type="match status" value="1"/>
</dbReference>
<dbReference type="Gene3D" id="3.30.420.100">
    <property type="match status" value="1"/>
</dbReference>
<dbReference type="GO" id="GO:0008097">
    <property type="term" value="F:5S rRNA binding"/>
    <property type="evidence" value="ECO:0007669"/>
    <property type="project" value="TreeGrafter"/>
</dbReference>
<evidence type="ECO:0000256" key="6">
    <source>
        <dbReference type="ARBA" id="ARBA00035197"/>
    </source>
</evidence>
<evidence type="ECO:0000256" key="1">
    <source>
        <dbReference type="ARBA" id="ARBA00007116"/>
    </source>
</evidence>
<dbReference type="Proteomes" id="UP000789325">
    <property type="component" value="Unassembled WGS sequence"/>
</dbReference>
<dbReference type="EMBL" id="DYZL01000206">
    <property type="protein sequence ID" value="HJH44166.1"/>
    <property type="molecule type" value="Genomic_DNA"/>
</dbReference>
<protein>
    <recommendedName>
        <fullName evidence="6 7">Large ribosomal subunit protein uL18</fullName>
    </recommendedName>
</protein>
<evidence type="ECO:0000313" key="9">
    <source>
        <dbReference type="EMBL" id="PNV65495.1"/>
    </source>
</evidence>
<accession>A0A2K2U590</accession>
<dbReference type="GO" id="GO:0006412">
    <property type="term" value="P:translation"/>
    <property type="evidence" value="ECO:0007669"/>
    <property type="project" value="UniProtKB-UniRule"/>
</dbReference>
<name>A0A2K2U590_9ACTN</name>
<evidence type="ECO:0000256" key="3">
    <source>
        <dbReference type="ARBA" id="ARBA00022884"/>
    </source>
</evidence>
<keyword evidence="10" id="KW-1185">Reference proteome</keyword>
<dbReference type="PANTHER" id="PTHR12899:SF3">
    <property type="entry name" value="LARGE RIBOSOMAL SUBUNIT PROTEIN UL18M"/>
    <property type="match status" value="1"/>
</dbReference>
<comment type="caution">
    <text evidence="9">The sequence shown here is derived from an EMBL/GenBank/DDBJ whole genome shotgun (WGS) entry which is preliminary data.</text>
</comment>
<keyword evidence="3 7" id="KW-0694">RNA-binding</keyword>
<gene>
    <name evidence="7 8" type="primary">rplR</name>
    <name evidence="9" type="ORF">C2L80_06325</name>
    <name evidence="8" type="ORF">K8V16_10300</name>
</gene>
<dbReference type="PANTHER" id="PTHR12899">
    <property type="entry name" value="39S RIBOSOMAL PROTEIN L18, MITOCHONDRIAL"/>
    <property type="match status" value="1"/>
</dbReference>
<evidence type="ECO:0000256" key="4">
    <source>
        <dbReference type="ARBA" id="ARBA00022980"/>
    </source>
</evidence>
<dbReference type="FunFam" id="3.30.420.100:FF:000001">
    <property type="entry name" value="50S ribosomal protein L18"/>
    <property type="match status" value="1"/>
</dbReference>
<reference evidence="8" key="3">
    <citation type="submission" date="2021-09" db="EMBL/GenBank/DDBJ databases">
        <authorList>
            <person name="Gilroy R."/>
        </authorList>
    </citation>
    <scope>NUCLEOTIDE SEQUENCE</scope>
    <source>
        <strain evidence="8">USAMLcec12-2067</strain>
    </source>
</reference>
<comment type="similarity">
    <text evidence="1 7">Belongs to the universal ribosomal protein uL18 family.</text>
</comment>
<keyword evidence="2 7" id="KW-0699">rRNA-binding</keyword>
<proteinExistence type="inferred from homology"/>
<dbReference type="GO" id="GO:0022625">
    <property type="term" value="C:cytosolic large ribosomal subunit"/>
    <property type="evidence" value="ECO:0007669"/>
    <property type="project" value="TreeGrafter"/>
</dbReference>
<keyword evidence="5 7" id="KW-0687">Ribonucleoprotein</keyword>
<dbReference type="GO" id="GO:0003735">
    <property type="term" value="F:structural constituent of ribosome"/>
    <property type="evidence" value="ECO:0007669"/>
    <property type="project" value="InterPro"/>
</dbReference>
<evidence type="ECO:0000256" key="7">
    <source>
        <dbReference type="HAMAP-Rule" id="MF_01337"/>
    </source>
</evidence>
<dbReference type="SUPFAM" id="SSF53137">
    <property type="entry name" value="Translational machinery components"/>
    <property type="match status" value="1"/>
</dbReference>
<dbReference type="RefSeq" id="WP_087194868.1">
    <property type="nucleotide sequence ID" value="NZ_DBEYRC010000014.1"/>
</dbReference>
<dbReference type="Pfam" id="PF00861">
    <property type="entry name" value="Ribosomal_L18p"/>
    <property type="match status" value="1"/>
</dbReference>
<comment type="function">
    <text evidence="7">This is one of the proteins that bind and probably mediate the attachment of the 5S RNA into the large ribosomal subunit, where it forms part of the central protuberance.</text>
</comment>
<evidence type="ECO:0000256" key="5">
    <source>
        <dbReference type="ARBA" id="ARBA00023274"/>
    </source>
</evidence>
<evidence type="ECO:0000256" key="2">
    <source>
        <dbReference type="ARBA" id="ARBA00022730"/>
    </source>
</evidence>
<evidence type="ECO:0000313" key="8">
    <source>
        <dbReference type="EMBL" id="HJH44166.1"/>
    </source>
</evidence>
<dbReference type="InterPro" id="IPR004389">
    <property type="entry name" value="Ribosomal_uL18_bac-type"/>
</dbReference>
<dbReference type="EMBL" id="PPEL01000028">
    <property type="protein sequence ID" value="PNV65495.1"/>
    <property type="molecule type" value="Genomic_DNA"/>
</dbReference>
<dbReference type="InterPro" id="IPR057268">
    <property type="entry name" value="Ribosomal_L18"/>
</dbReference>
<dbReference type="Proteomes" id="UP000236488">
    <property type="component" value="Unassembled WGS sequence"/>
</dbReference>
<reference evidence="8" key="2">
    <citation type="journal article" date="2021" name="PeerJ">
        <title>Extensive microbial diversity within the chicken gut microbiome revealed by metagenomics and culture.</title>
        <authorList>
            <person name="Gilroy R."/>
            <person name="Ravi A."/>
            <person name="Getino M."/>
            <person name="Pursley I."/>
            <person name="Horton D.L."/>
            <person name="Alikhan N.F."/>
            <person name="Baker D."/>
            <person name="Gharbi K."/>
            <person name="Hall N."/>
            <person name="Watson M."/>
            <person name="Adriaenssens E.M."/>
            <person name="Foster-Nyarko E."/>
            <person name="Jarju S."/>
            <person name="Secka A."/>
            <person name="Antonio M."/>
            <person name="Oren A."/>
            <person name="Chaudhuri R.R."/>
            <person name="La Ragione R."/>
            <person name="Hildebrand F."/>
            <person name="Pallen M.J."/>
        </authorList>
    </citation>
    <scope>NUCLEOTIDE SEQUENCE</scope>
    <source>
        <strain evidence="8">USAMLcec12-2067</strain>
    </source>
</reference>
<evidence type="ECO:0000313" key="10">
    <source>
        <dbReference type="Proteomes" id="UP000236488"/>
    </source>
</evidence>
<dbReference type="InterPro" id="IPR005484">
    <property type="entry name" value="Ribosomal_uL18_bac/plant/anim"/>
</dbReference>
<comment type="subunit">
    <text evidence="7">Part of the 50S ribosomal subunit; part of the 5S rRNA/L5/L18/L25 subcomplex. Contacts the 5S and 23S rRNAs.</text>
</comment>
<keyword evidence="4 7" id="KW-0689">Ribosomal protein</keyword>
<organism evidence="9 10">
    <name type="scientific">Rubneribacter badeniensis</name>
    <dbReference type="NCBI Taxonomy" id="2070688"/>
    <lineage>
        <taxon>Bacteria</taxon>
        <taxon>Bacillati</taxon>
        <taxon>Actinomycetota</taxon>
        <taxon>Coriobacteriia</taxon>
        <taxon>Eggerthellales</taxon>
        <taxon>Eggerthellaceae</taxon>
        <taxon>Rubneribacter</taxon>
    </lineage>
</organism>
<dbReference type="AlphaFoldDB" id="A0A2K2U590"/>
<dbReference type="HAMAP" id="MF_01337_B">
    <property type="entry name" value="Ribosomal_uL18_B"/>
    <property type="match status" value="1"/>
</dbReference>
<sequence length="122" mass="12890">MNKLQKKQAALARRHRRVRGKISGTPARPRLCVTRSNSNIYVQFVDDVAGKTICGVSTLGPEFKATGKSGATVEGAAALGAIAGKKAQESGVTEVVFDRGGHLYHGRVKALAEAAREAGLKF</sequence>